<feature type="active site" description="Proton acceptor" evidence="2">
    <location>
        <position position="187"/>
    </location>
</feature>
<comment type="caution">
    <text evidence="4">The sequence shown here is derived from an EMBL/GenBank/DDBJ whole genome shotgun (WGS) entry which is preliminary data.</text>
</comment>
<evidence type="ECO:0000313" key="5">
    <source>
        <dbReference type="Proteomes" id="UP001623592"/>
    </source>
</evidence>
<feature type="domain" description="PNPLA" evidence="3">
    <location>
        <begin position="5"/>
        <end position="200"/>
    </location>
</feature>
<feature type="short sequence motif" description="GXSXG" evidence="2">
    <location>
        <begin position="36"/>
        <end position="40"/>
    </location>
</feature>
<sequence>MKVDVVLQGRGVLGIGYIGVYKALCEKGYEIERCAGTSAGSVVAALIMAGYSYKELEDILKEVNFNIFMKKTKLSKFYTIGKLLSVITNKGMYDGEVIETWISGLLEKKGITKFKDLMENGEKSKLKIIASDITGRKIMILPDDLRTYGVDPLEFSVAKAVRMSCSIPLFFTPVLFEDNGKTNFIVDGGLLSDFPIWIFDVEGVPRWPTFGIKIQGNQSYSSRGEVDILQYFMDIVGAALNYDADSYVREKDSVRTITLDFGNKIASTDFLKANEFIDYLCNNGYETTLKFVEDWNFKDYVRQYRSGV</sequence>
<keyword evidence="5" id="KW-1185">Reference proteome</keyword>
<dbReference type="Pfam" id="PF01734">
    <property type="entry name" value="Patatin"/>
    <property type="match status" value="1"/>
</dbReference>
<evidence type="ECO:0000313" key="4">
    <source>
        <dbReference type="EMBL" id="MFL0249293.1"/>
    </source>
</evidence>
<dbReference type="Gene3D" id="3.40.1090.10">
    <property type="entry name" value="Cytosolic phospholipase A2 catalytic domain"/>
    <property type="match status" value="2"/>
</dbReference>
<evidence type="ECO:0000256" key="1">
    <source>
        <dbReference type="ARBA" id="ARBA00023098"/>
    </source>
</evidence>
<feature type="short sequence motif" description="GXGXXG" evidence="2">
    <location>
        <begin position="9"/>
        <end position="14"/>
    </location>
</feature>
<dbReference type="SUPFAM" id="SSF52151">
    <property type="entry name" value="FabD/lysophospholipase-like"/>
    <property type="match status" value="1"/>
</dbReference>
<dbReference type="Proteomes" id="UP001623592">
    <property type="component" value="Unassembled WGS sequence"/>
</dbReference>
<dbReference type="InterPro" id="IPR002641">
    <property type="entry name" value="PNPLA_dom"/>
</dbReference>
<gene>
    <name evidence="4" type="ORF">ACJDT4_02580</name>
</gene>
<keyword evidence="2" id="KW-0378">Hydrolase</keyword>
<proteinExistence type="predicted"/>
<keyword evidence="1 2" id="KW-0443">Lipid metabolism</keyword>
<evidence type="ECO:0000256" key="2">
    <source>
        <dbReference type="PROSITE-ProRule" id="PRU01161"/>
    </source>
</evidence>
<reference evidence="4 5" key="1">
    <citation type="submission" date="2024-11" db="EMBL/GenBank/DDBJ databases">
        <authorList>
            <person name="Heng Y.C."/>
            <person name="Lim A.C.H."/>
            <person name="Lee J.K.Y."/>
            <person name="Kittelmann S."/>
        </authorList>
    </citation>
    <scope>NUCLEOTIDE SEQUENCE [LARGE SCALE GENOMIC DNA]</scope>
    <source>
        <strain evidence="4 5">WILCCON 0114</strain>
    </source>
</reference>
<evidence type="ECO:0000259" key="3">
    <source>
        <dbReference type="PROSITE" id="PS51635"/>
    </source>
</evidence>
<feature type="short sequence motif" description="DGA/G" evidence="2">
    <location>
        <begin position="187"/>
        <end position="189"/>
    </location>
</feature>
<name>A0ABW8TC43_9CLOT</name>
<accession>A0ABW8TC43</accession>
<dbReference type="CDD" id="cd07207">
    <property type="entry name" value="Pat_ExoU_VipD_like"/>
    <property type="match status" value="1"/>
</dbReference>
<dbReference type="RefSeq" id="WP_406785966.1">
    <property type="nucleotide sequence ID" value="NZ_JBJIAA010000002.1"/>
</dbReference>
<dbReference type="InterPro" id="IPR016035">
    <property type="entry name" value="Acyl_Trfase/lysoPLipase"/>
</dbReference>
<feature type="active site" description="Nucleophile" evidence="2">
    <location>
        <position position="38"/>
    </location>
</feature>
<keyword evidence="2" id="KW-0442">Lipid degradation</keyword>
<dbReference type="PANTHER" id="PTHR46394">
    <property type="entry name" value="ANNEXIN"/>
    <property type="match status" value="1"/>
</dbReference>
<organism evidence="4 5">
    <name type="scientific">Clostridium neuense</name>
    <dbReference type="NCBI Taxonomy" id="1728934"/>
    <lineage>
        <taxon>Bacteria</taxon>
        <taxon>Bacillati</taxon>
        <taxon>Bacillota</taxon>
        <taxon>Clostridia</taxon>
        <taxon>Eubacteriales</taxon>
        <taxon>Clostridiaceae</taxon>
        <taxon>Clostridium</taxon>
    </lineage>
</organism>
<protein>
    <submittedName>
        <fullName evidence="4">Patatin-like phospholipase family protein</fullName>
    </submittedName>
</protein>
<dbReference type="PANTHER" id="PTHR46394:SF1">
    <property type="entry name" value="PNPLA DOMAIN-CONTAINING PROTEIN"/>
    <property type="match status" value="1"/>
</dbReference>
<dbReference type="InterPro" id="IPR052580">
    <property type="entry name" value="Lipid_Hydrolase"/>
</dbReference>
<dbReference type="EMBL" id="JBJIAA010000002">
    <property type="protein sequence ID" value="MFL0249293.1"/>
    <property type="molecule type" value="Genomic_DNA"/>
</dbReference>
<dbReference type="PROSITE" id="PS51635">
    <property type="entry name" value="PNPLA"/>
    <property type="match status" value="1"/>
</dbReference>